<evidence type="ECO:0000313" key="7">
    <source>
        <dbReference type="Proteomes" id="UP001200089"/>
    </source>
</evidence>
<dbReference type="InterPro" id="IPR007492">
    <property type="entry name" value="LytTR_DNA-bd_dom"/>
</dbReference>
<dbReference type="InterPro" id="IPR001789">
    <property type="entry name" value="Sig_transdc_resp-reg_receiver"/>
</dbReference>
<dbReference type="RefSeq" id="WP_237971375.1">
    <property type="nucleotide sequence ID" value="NZ_JAKNDE010000003.1"/>
</dbReference>
<evidence type="ECO:0000256" key="2">
    <source>
        <dbReference type="ARBA" id="ARBA00024867"/>
    </source>
</evidence>
<dbReference type="EMBL" id="JAKNDE010000003">
    <property type="protein sequence ID" value="MCG5032695.1"/>
    <property type="molecule type" value="Genomic_DNA"/>
</dbReference>
<dbReference type="PANTHER" id="PTHR37299:SF1">
    <property type="entry name" value="STAGE 0 SPORULATION PROTEIN A HOMOLOG"/>
    <property type="match status" value="1"/>
</dbReference>
<dbReference type="Gene3D" id="2.40.50.1020">
    <property type="entry name" value="LytTr DNA-binding domain"/>
    <property type="match status" value="1"/>
</dbReference>
<sequence>MTMMTIAICDDMQTDARKLHKQLERIVPGSEIRIFKSGELLLEELEKKRKPYDAIFVNIDSKKVDGLETIRKIREKEMSVAVLFMSRSDEYYRNAFDLFAYNYLLKPVTEETLEYVMEPLKKRLSDGNDERVIHFQYRARVYTLRYSQVSYITSSLHIVNFHRTDGSILQCRGKLKDFEKQLDDGTFLRCHQSFIVNMERVTGAENDSFHIGEHVIPISRSYNRNAHEKYDEYLRLQQEYNEEEED</sequence>
<evidence type="ECO:0000256" key="3">
    <source>
        <dbReference type="PROSITE-ProRule" id="PRU00169"/>
    </source>
</evidence>
<gene>
    <name evidence="6" type="ORF">L0P48_03565</name>
</gene>
<dbReference type="Proteomes" id="UP001200089">
    <property type="component" value="Unassembled WGS sequence"/>
</dbReference>
<dbReference type="PANTHER" id="PTHR37299">
    <property type="entry name" value="TRANSCRIPTIONAL REGULATOR-RELATED"/>
    <property type="match status" value="1"/>
</dbReference>
<dbReference type="SUPFAM" id="SSF52172">
    <property type="entry name" value="CheY-like"/>
    <property type="match status" value="1"/>
</dbReference>
<evidence type="ECO:0000259" key="4">
    <source>
        <dbReference type="PROSITE" id="PS50110"/>
    </source>
</evidence>
<organism evidence="6 7">
    <name type="scientific">Blautia massiliensis</name>
    <name type="common">ex Durand et al. 2017</name>
    <dbReference type="NCBI Taxonomy" id="1737424"/>
    <lineage>
        <taxon>Bacteria</taxon>
        <taxon>Bacillati</taxon>
        <taxon>Bacillota</taxon>
        <taxon>Clostridia</taxon>
        <taxon>Lachnospirales</taxon>
        <taxon>Lachnospiraceae</taxon>
        <taxon>Blautia</taxon>
    </lineage>
</organism>
<comment type="function">
    <text evidence="2">May play the central regulatory role in sporulation. It may be an element of the effector pathway responsible for the activation of sporulation genes in response to nutritional stress. Spo0A may act in concert with spo0H (a sigma factor) to control the expression of some genes that are critical to the sporulation process.</text>
</comment>
<name>A0AAW5CEB5_9FIRM</name>
<feature type="domain" description="Response regulatory" evidence="4">
    <location>
        <begin position="5"/>
        <end position="121"/>
    </location>
</feature>
<dbReference type="InterPro" id="IPR011006">
    <property type="entry name" value="CheY-like_superfamily"/>
</dbReference>
<comment type="caution">
    <text evidence="3">Lacks conserved residue(s) required for the propagation of feature annotation.</text>
</comment>
<dbReference type="PROSITE" id="PS50930">
    <property type="entry name" value="HTH_LYTTR"/>
    <property type="match status" value="1"/>
</dbReference>
<dbReference type="GO" id="GO:0000156">
    <property type="term" value="F:phosphorelay response regulator activity"/>
    <property type="evidence" value="ECO:0007669"/>
    <property type="project" value="InterPro"/>
</dbReference>
<protein>
    <recommendedName>
        <fullName evidence="1">Stage 0 sporulation protein A homolog</fullName>
    </recommendedName>
</protein>
<evidence type="ECO:0000313" key="6">
    <source>
        <dbReference type="EMBL" id="MCG5032695.1"/>
    </source>
</evidence>
<evidence type="ECO:0000256" key="1">
    <source>
        <dbReference type="ARBA" id="ARBA00018672"/>
    </source>
</evidence>
<dbReference type="InterPro" id="IPR046947">
    <property type="entry name" value="LytR-like"/>
</dbReference>
<accession>A0AAW5CEB5</accession>
<dbReference type="AlphaFoldDB" id="A0AAW5CEB5"/>
<dbReference type="Gene3D" id="3.40.50.2300">
    <property type="match status" value="1"/>
</dbReference>
<comment type="caution">
    <text evidence="6">The sequence shown here is derived from an EMBL/GenBank/DDBJ whole genome shotgun (WGS) entry which is preliminary data.</text>
</comment>
<dbReference type="Pfam" id="PF04397">
    <property type="entry name" value="LytTR"/>
    <property type="match status" value="1"/>
</dbReference>
<dbReference type="PROSITE" id="PS50110">
    <property type="entry name" value="RESPONSE_REGULATORY"/>
    <property type="match status" value="1"/>
</dbReference>
<dbReference type="SMART" id="SM00448">
    <property type="entry name" value="REC"/>
    <property type="match status" value="1"/>
</dbReference>
<dbReference type="GO" id="GO:0003677">
    <property type="term" value="F:DNA binding"/>
    <property type="evidence" value="ECO:0007669"/>
    <property type="project" value="UniProtKB-KW"/>
</dbReference>
<dbReference type="CDD" id="cd00156">
    <property type="entry name" value="REC"/>
    <property type="match status" value="1"/>
</dbReference>
<feature type="domain" description="HTH LytTR-type" evidence="5">
    <location>
        <begin position="133"/>
        <end position="232"/>
    </location>
</feature>
<proteinExistence type="predicted"/>
<keyword evidence="6" id="KW-0238">DNA-binding</keyword>
<dbReference type="SMART" id="SM00850">
    <property type="entry name" value="LytTR"/>
    <property type="match status" value="1"/>
</dbReference>
<evidence type="ECO:0000259" key="5">
    <source>
        <dbReference type="PROSITE" id="PS50930"/>
    </source>
</evidence>
<dbReference type="Pfam" id="PF00072">
    <property type="entry name" value="Response_reg"/>
    <property type="match status" value="1"/>
</dbReference>
<reference evidence="6" key="1">
    <citation type="submission" date="2022-01" db="EMBL/GenBank/DDBJ databases">
        <title>Collection of gut derived symbiotic bacterial strains cultured from healthy donors.</title>
        <authorList>
            <person name="Lin H."/>
            <person name="Kohout C."/>
            <person name="Waligurski E."/>
            <person name="Pamer E.G."/>
        </authorList>
    </citation>
    <scope>NUCLEOTIDE SEQUENCE</scope>
    <source>
        <strain evidence="6">DFI.1.11</strain>
    </source>
</reference>